<keyword evidence="6 11" id="KW-0547">Nucleotide-binding</keyword>
<dbReference type="PaxDb" id="3880-AES60251"/>
<comment type="similarity">
    <text evidence="1">Belongs to the protein kinase superfamily. AGC Ser/Thr protein kinase family.</text>
</comment>
<feature type="region of interest" description="Disordered" evidence="13">
    <location>
        <begin position="495"/>
        <end position="527"/>
    </location>
</feature>
<evidence type="ECO:0000256" key="11">
    <source>
        <dbReference type="PROSITE-ProRule" id="PRU10141"/>
    </source>
</evidence>
<dbReference type="PANTHER" id="PTHR22988:SF76">
    <property type="entry name" value="CHROMOSOME UNDETERMINED SCAFFOLD_135, WHOLE GENOME SHOTGUN SEQUENCE"/>
    <property type="match status" value="1"/>
</dbReference>
<dbReference type="Proteomes" id="UP000002051">
    <property type="component" value="Unassembled WGS sequence"/>
</dbReference>
<dbReference type="InterPro" id="IPR017892">
    <property type="entry name" value="Pkinase_C"/>
</dbReference>
<evidence type="ECO:0000256" key="10">
    <source>
        <dbReference type="ARBA" id="ARBA00048679"/>
    </source>
</evidence>
<dbReference type="HOGENOM" id="CLU_000288_67_0_1"/>
<dbReference type="GO" id="GO:0035556">
    <property type="term" value="P:intracellular signal transduction"/>
    <property type="evidence" value="ECO:0000318"/>
    <property type="project" value="GO_Central"/>
</dbReference>
<dbReference type="Gramene" id="rna2181">
    <property type="protein sequence ID" value="RHN78563.1"/>
    <property type="gene ID" value="gene2181"/>
</dbReference>
<dbReference type="InterPro" id="IPR011009">
    <property type="entry name" value="Kinase-like_dom_sf"/>
</dbReference>
<dbReference type="GO" id="GO:0004674">
    <property type="term" value="F:protein serine/threonine kinase activity"/>
    <property type="evidence" value="ECO:0000318"/>
    <property type="project" value="GO_Central"/>
</dbReference>
<evidence type="ECO:0000313" key="18">
    <source>
        <dbReference type="EnsemblPlants" id="AES60251"/>
    </source>
</evidence>
<comment type="catalytic activity">
    <reaction evidence="9">
        <text>L-threonyl-[protein] + ATP = O-phospho-L-threonyl-[protein] + ADP + H(+)</text>
        <dbReference type="Rhea" id="RHEA:46608"/>
        <dbReference type="Rhea" id="RHEA-COMP:11060"/>
        <dbReference type="Rhea" id="RHEA-COMP:11605"/>
        <dbReference type="ChEBI" id="CHEBI:15378"/>
        <dbReference type="ChEBI" id="CHEBI:30013"/>
        <dbReference type="ChEBI" id="CHEBI:30616"/>
        <dbReference type="ChEBI" id="CHEBI:61977"/>
        <dbReference type="ChEBI" id="CHEBI:456216"/>
        <dbReference type="EC" id="2.7.11.1"/>
    </reaction>
</comment>
<dbReference type="InterPro" id="IPR000961">
    <property type="entry name" value="AGC-kinase_C"/>
</dbReference>
<dbReference type="EnsemblPlants" id="AES60251">
    <property type="protein sequence ID" value="AES60251"/>
    <property type="gene ID" value="MTR_1g042700"/>
</dbReference>
<reference evidence="18" key="3">
    <citation type="submission" date="2015-04" db="UniProtKB">
        <authorList>
            <consortium name="EnsemblPlants"/>
        </authorList>
    </citation>
    <scope>IDENTIFICATION</scope>
    <source>
        <strain evidence="18">cv. Jemalong A17</strain>
    </source>
</reference>
<evidence type="ECO:0000259" key="14">
    <source>
        <dbReference type="PROSITE" id="PS50011"/>
    </source>
</evidence>
<dbReference type="SUPFAM" id="SSF56112">
    <property type="entry name" value="Protein kinase-like (PK-like)"/>
    <property type="match status" value="1"/>
</dbReference>
<dbReference type="Gene3D" id="1.10.510.10">
    <property type="entry name" value="Transferase(Phosphotransferase) domain 1"/>
    <property type="match status" value="2"/>
</dbReference>
<proteinExistence type="inferred from homology"/>
<keyword evidence="12" id="KW-0175">Coiled coil</keyword>
<dbReference type="Proteomes" id="UP000265566">
    <property type="component" value="Chromosome 1"/>
</dbReference>
<dbReference type="Pfam" id="PF00433">
    <property type="entry name" value="Pkinase_C"/>
    <property type="match status" value="1"/>
</dbReference>
<dbReference type="PROSITE" id="PS51285">
    <property type="entry name" value="AGC_KINASE_CTER"/>
    <property type="match status" value="1"/>
</dbReference>
<dbReference type="Pfam" id="PF00069">
    <property type="entry name" value="Pkinase"/>
    <property type="match status" value="2"/>
</dbReference>
<gene>
    <name evidence="16" type="ordered locus">MTR_1g042700</name>
    <name evidence="17" type="ORF">MtrunA17_Chr1g0167311</name>
</gene>
<comment type="catalytic activity">
    <reaction evidence="10">
        <text>L-seryl-[protein] + ATP = O-phospho-L-seryl-[protein] + ADP + H(+)</text>
        <dbReference type="Rhea" id="RHEA:17989"/>
        <dbReference type="Rhea" id="RHEA-COMP:9863"/>
        <dbReference type="Rhea" id="RHEA-COMP:11604"/>
        <dbReference type="ChEBI" id="CHEBI:15378"/>
        <dbReference type="ChEBI" id="CHEBI:29999"/>
        <dbReference type="ChEBI" id="CHEBI:30616"/>
        <dbReference type="ChEBI" id="CHEBI:83421"/>
        <dbReference type="ChEBI" id="CHEBI:456216"/>
        <dbReference type="EC" id="2.7.11.1"/>
    </reaction>
</comment>
<evidence type="ECO:0000313" key="16">
    <source>
        <dbReference type="EMBL" id="AES60251.1"/>
    </source>
</evidence>
<keyword evidence="7 16" id="KW-0418">Kinase</keyword>
<dbReference type="PROSITE" id="PS00107">
    <property type="entry name" value="PROTEIN_KINASE_ATP"/>
    <property type="match status" value="1"/>
</dbReference>
<evidence type="ECO:0000256" key="2">
    <source>
        <dbReference type="ARBA" id="ARBA00012513"/>
    </source>
</evidence>
<reference evidence="16 19" key="2">
    <citation type="journal article" date="2014" name="BMC Genomics">
        <title>An improved genome release (version Mt4.0) for the model legume Medicago truncatula.</title>
        <authorList>
            <person name="Tang H."/>
            <person name="Krishnakumar V."/>
            <person name="Bidwell S."/>
            <person name="Rosen B."/>
            <person name="Chan A."/>
            <person name="Zhou S."/>
            <person name="Gentzbittel L."/>
            <person name="Childs K.L."/>
            <person name="Yandell M."/>
            <person name="Gundlach H."/>
            <person name="Mayer K.F."/>
            <person name="Schwartz D.C."/>
            <person name="Town C.D."/>
        </authorList>
    </citation>
    <scope>GENOME REANNOTATION</scope>
    <source>
        <strain evidence="18 19">cv. Jemalong A17</strain>
    </source>
</reference>
<dbReference type="CDD" id="cd05599">
    <property type="entry name" value="STKc_NDR_like"/>
    <property type="match status" value="1"/>
</dbReference>
<evidence type="ECO:0000256" key="12">
    <source>
        <dbReference type="SAM" id="Coils"/>
    </source>
</evidence>
<evidence type="ECO:0000256" key="4">
    <source>
        <dbReference type="ARBA" id="ARBA00022553"/>
    </source>
</evidence>
<name>G7I4M5_MEDTR</name>
<dbReference type="SMART" id="SM00220">
    <property type="entry name" value="S_TKc"/>
    <property type="match status" value="1"/>
</dbReference>
<dbReference type="InterPro" id="IPR000719">
    <property type="entry name" value="Prot_kinase_dom"/>
</dbReference>
<evidence type="ECO:0000313" key="17">
    <source>
        <dbReference type="EMBL" id="RHN78563.1"/>
    </source>
</evidence>
<dbReference type="InterPro" id="IPR008271">
    <property type="entry name" value="Ser/Thr_kinase_AS"/>
</dbReference>
<keyword evidence="8 11" id="KW-0067">ATP-binding</keyword>
<keyword evidence="5 17" id="KW-0808">Transferase</keyword>
<dbReference type="InterPro" id="IPR050839">
    <property type="entry name" value="Rho-assoc_Ser/Thr_Kinase"/>
</dbReference>
<evidence type="ECO:0000256" key="1">
    <source>
        <dbReference type="ARBA" id="ARBA00009903"/>
    </source>
</evidence>
<evidence type="ECO:0000256" key="5">
    <source>
        <dbReference type="ARBA" id="ARBA00022679"/>
    </source>
</evidence>
<feature type="binding site" evidence="11">
    <location>
        <position position="144"/>
    </location>
    <ligand>
        <name>ATP</name>
        <dbReference type="ChEBI" id="CHEBI:30616"/>
    </ligand>
</feature>
<dbReference type="FunFam" id="1.10.510.10:FF:000042">
    <property type="entry name" value="Non-specific serine/threonine protein kinase"/>
    <property type="match status" value="1"/>
</dbReference>
<dbReference type="EMBL" id="PSQE01000001">
    <property type="protein sequence ID" value="RHN78563.1"/>
    <property type="molecule type" value="Genomic_DNA"/>
</dbReference>
<evidence type="ECO:0000313" key="19">
    <source>
        <dbReference type="Proteomes" id="UP000002051"/>
    </source>
</evidence>
<dbReference type="InterPro" id="IPR059233">
    <property type="entry name" value="MobB_NdrA/B/Cbk1"/>
</dbReference>
<evidence type="ECO:0000256" key="13">
    <source>
        <dbReference type="SAM" id="MobiDB-lite"/>
    </source>
</evidence>
<keyword evidence="3" id="KW-0723">Serine/threonine-protein kinase</keyword>
<dbReference type="EMBL" id="CM001217">
    <property type="protein sequence ID" value="AES60251.1"/>
    <property type="molecule type" value="Genomic_DNA"/>
</dbReference>
<dbReference type="SMART" id="SM00133">
    <property type="entry name" value="S_TK_X"/>
    <property type="match status" value="1"/>
</dbReference>
<feature type="coiled-coil region" evidence="12">
    <location>
        <begin position="57"/>
        <end position="108"/>
    </location>
</feature>
<dbReference type="InterPro" id="IPR017441">
    <property type="entry name" value="Protein_kinase_ATP_BS"/>
</dbReference>
<feature type="domain" description="Protein kinase" evidence="14">
    <location>
        <begin position="115"/>
        <end position="414"/>
    </location>
</feature>
<feature type="domain" description="AGC-kinase C-terminal" evidence="15">
    <location>
        <begin position="415"/>
        <end position="487"/>
    </location>
</feature>
<dbReference type="STRING" id="3880.G7I4M5"/>
<evidence type="ECO:0000256" key="6">
    <source>
        <dbReference type="ARBA" id="ARBA00022741"/>
    </source>
</evidence>
<evidence type="ECO:0000256" key="3">
    <source>
        <dbReference type="ARBA" id="ARBA00022527"/>
    </source>
</evidence>
<dbReference type="PROSITE" id="PS00108">
    <property type="entry name" value="PROTEIN_KINASE_ST"/>
    <property type="match status" value="1"/>
</dbReference>
<dbReference type="AlphaFoldDB" id="G7I4M5"/>
<keyword evidence="19" id="KW-1185">Reference proteome</keyword>
<reference evidence="17" key="5">
    <citation type="journal article" date="2018" name="Nat. Plants">
        <title>Whole-genome landscape of Medicago truncatula symbiotic genes.</title>
        <authorList>
            <person name="Pecrix Y."/>
            <person name="Gamas P."/>
            <person name="Carrere S."/>
        </authorList>
    </citation>
    <scope>NUCLEOTIDE SEQUENCE</scope>
    <source>
        <tissue evidence="17">Leaves</tissue>
    </source>
</reference>
<dbReference type="Gene3D" id="3.30.200.20">
    <property type="entry name" value="Phosphorylase Kinase, domain 1"/>
    <property type="match status" value="2"/>
</dbReference>
<evidence type="ECO:0000256" key="9">
    <source>
        <dbReference type="ARBA" id="ARBA00047899"/>
    </source>
</evidence>
<evidence type="ECO:0000256" key="7">
    <source>
        <dbReference type="ARBA" id="ARBA00022777"/>
    </source>
</evidence>
<dbReference type="OrthoDB" id="3638488at2759"/>
<reference evidence="16 19" key="1">
    <citation type="journal article" date="2011" name="Nature">
        <title>The Medicago genome provides insight into the evolution of rhizobial symbioses.</title>
        <authorList>
            <person name="Young N.D."/>
            <person name="Debelle F."/>
            <person name="Oldroyd G.E."/>
            <person name="Geurts R."/>
            <person name="Cannon S.B."/>
            <person name="Udvardi M.K."/>
            <person name="Benedito V.A."/>
            <person name="Mayer K.F."/>
            <person name="Gouzy J."/>
            <person name="Schoof H."/>
            <person name="Van de Peer Y."/>
            <person name="Proost S."/>
            <person name="Cook D.R."/>
            <person name="Meyers B.C."/>
            <person name="Spannagl M."/>
            <person name="Cheung F."/>
            <person name="De Mita S."/>
            <person name="Krishnakumar V."/>
            <person name="Gundlach H."/>
            <person name="Zhou S."/>
            <person name="Mudge J."/>
            <person name="Bharti A.K."/>
            <person name="Murray J.D."/>
            <person name="Naoumkina M.A."/>
            <person name="Rosen B."/>
            <person name="Silverstein K.A."/>
            <person name="Tang H."/>
            <person name="Rombauts S."/>
            <person name="Zhao P.X."/>
            <person name="Zhou P."/>
            <person name="Barbe V."/>
            <person name="Bardou P."/>
            <person name="Bechner M."/>
            <person name="Bellec A."/>
            <person name="Berger A."/>
            <person name="Berges H."/>
            <person name="Bidwell S."/>
            <person name="Bisseling T."/>
            <person name="Choisne N."/>
            <person name="Couloux A."/>
            <person name="Denny R."/>
            <person name="Deshpande S."/>
            <person name="Dai X."/>
            <person name="Doyle J.J."/>
            <person name="Dudez A.M."/>
            <person name="Farmer A.D."/>
            <person name="Fouteau S."/>
            <person name="Franken C."/>
            <person name="Gibelin C."/>
            <person name="Gish J."/>
            <person name="Goldstein S."/>
            <person name="Gonzalez A.J."/>
            <person name="Green P.J."/>
            <person name="Hallab A."/>
            <person name="Hartog M."/>
            <person name="Hua A."/>
            <person name="Humphray S.J."/>
            <person name="Jeong D.H."/>
            <person name="Jing Y."/>
            <person name="Jocker A."/>
            <person name="Kenton S.M."/>
            <person name="Kim D.J."/>
            <person name="Klee K."/>
            <person name="Lai H."/>
            <person name="Lang C."/>
            <person name="Lin S."/>
            <person name="Macmil S.L."/>
            <person name="Magdelenat G."/>
            <person name="Matthews L."/>
            <person name="McCorrison J."/>
            <person name="Monaghan E.L."/>
            <person name="Mun J.H."/>
            <person name="Najar F.Z."/>
            <person name="Nicholson C."/>
            <person name="Noirot C."/>
            <person name="O'Bleness M."/>
            <person name="Paule C.R."/>
            <person name="Poulain J."/>
            <person name="Prion F."/>
            <person name="Qin B."/>
            <person name="Qu C."/>
            <person name="Retzel E.F."/>
            <person name="Riddle C."/>
            <person name="Sallet E."/>
            <person name="Samain S."/>
            <person name="Samson N."/>
            <person name="Sanders I."/>
            <person name="Saurat O."/>
            <person name="Scarpelli C."/>
            <person name="Schiex T."/>
            <person name="Segurens B."/>
            <person name="Severin A.J."/>
            <person name="Sherrier D.J."/>
            <person name="Shi R."/>
            <person name="Sims S."/>
            <person name="Singer S.R."/>
            <person name="Sinharoy S."/>
            <person name="Sterck L."/>
            <person name="Viollet A."/>
            <person name="Wang B.B."/>
            <person name="Wang K."/>
            <person name="Wang M."/>
            <person name="Wang X."/>
            <person name="Warfsmann J."/>
            <person name="Weissenbach J."/>
            <person name="White D.D."/>
            <person name="White J.D."/>
            <person name="Wiley G.B."/>
            <person name="Wincker P."/>
            <person name="Xing Y."/>
            <person name="Yang L."/>
            <person name="Yao Z."/>
            <person name="Ying F."/>
            <person name="Zhai J."/>
            <person name="Zhou L."/>
            <person name="Zuber A."/>
            <person name="Denarie J."/>
            <person name="Dixon R.A."/>
            <person name="May G.D."/>
            <person name="Schwartz D.C."/>
            <person name="Rogers J."/>
            <person name="Quetier F."/>
            <person name="Town C.D."/>
            <person name="Roe B.A."/>
        </authorList>
    </citation>
    <scope>NUCLEOTIDE SEQUENCE [LARGE SCALE GENOMIC DNA]</scope>
    <source>
        <strain evidence="16">A17</strain>
        <strain evidence="18 19">cv. Jemalong A17</strain>
    </source>
</reference>
<protein>
    <recommendedName>
        <fullName evidence="2">non-specific serine/threonine protein kinase</fullName>
        <ecNumber evidence="2">2.7.11.1</ecNumber>
    </recommendedName>
</protein>
<dbReference type="PANTHER" id="PTHR22988">
    <property type="entry name" value="MYOTONIC DYSTROPHY S/T KINASE-RELATED"/>
    <property type="match status" value="1"/>
</dbReference>
<dbReference type="FunFam" id="1.10.510.10:FF:000057">
    <property type="entry name" value="Non-specific serine/threonine protein kinase"/>
    <property type="match status" value="1"/>
</dbReference>
<dbReference type="EC" id="2.7.11.1" evidence="2"/>
<dbReference type="PROSITE" id="PS50011">
    <property type="entry name" value="PROTEIN_KINASE_DOM"/>
    <property type="match status" value="1"/>
</dbReference>
<accession>G7I4M5</accession>
<evidence type="ECO:0000313" key="20">
    <source>
        <dbReference type="Proteomes" id="UP000265566"/>
    </source>
</evidence>
<keyword evidence="4" id="KW-0597">Phosphoprotein</keyword>
<dbReference type="GO" id="GO:0005524">
    <property type="term" value="F:ATP binding"/>
    <property type="evidence" value="ECO:0007669"/>
    <property type="project" value="UniProtKB-UniRule"/>
</dbReference>
<organism evidence="16 19">
    <name type="scientific">Medicago truncatula</name>
    <name type="common">Barrel medic</name>
    <name type="synonym">Medicago tribuloides</name>
    <dbReference type="NCBI Taxonomy" id="3880"/>
    <lineage>
        <taxon>Eukaryota</taxon>
        <taxon>Viridiplantae</taxon>
        <taxon>Streptophyta</taxon>
        <taxon>Embryophyta</taxon>
        <taxon>Tracheophyta</taxon>
        <taxon>Spermatophyta</taxon>
        <taxon>Magnoliopsida</taxon>
        <taxon>eudicotyledons</taxon>
        <taxon>Gunneridae</taxon>
        <taxon>Pentapetalae</taxon>
        <taxon>rosids</taxon>
        <taxon>fabids</taxon>
        <taxon>Fabales</taxon>
        <taxon>Fabaceae</taxon>
        <taxon>Papilionoideae</taxon>
        <taxon>50 kb inversion clade</taxon>
        <taxon>NPAAA clade</taxon>
        <taxon>Hologalegina</taxon>
        <taxon>IRL clade</taxon>
        <taxon>Trifolieae</taxon>
        <taxon>Medicago</taxon>
    </lineage>
</organism>
<dbReference type="GO" id="GO:0005737">
    <property type="term" value="C:cytoplasm"/>
    <property type="evidence" value="ECO:0007669"/>
    <property type="project" value="UniProtKB-ARBA"/>
</dbReference>
<dbReference type="FunFam" id="3.30.200.20:FF:000102">
    <property type="entry name" value="Non-specific serine/threonine protein kinase"/>
    <property type="match status" value="1"/>
</dbReference>
<dbReference type="CDD" id="cd21742">
    <property type="entry name" value="MobB_NDR_LATS-like"/>
    <property type="match status" value="1"/>
</dbReference>
<feature type="region of interest" description="Disordered" evidence="13">
    <location>
        <begin position="442"/>
        <end position="461"/>
    </location>
</feature>
<sequence>METARRWFRKRWLKKKEATSTSNDHQCLALDLVNEEPPSNETKLKVEAAKHFVESYYKNQKQNQQERKERRNILENKLADAEVSKEDKKNLLKNFEEMETEIMRRQRLKMGADDFEPLTMIGKGAFGEVRICREKTTGQVYAMKKLQKSEMLRRGQVEYVKSERNLLAEVDSNCIVKLYCSFQDDEYLYLIMEYLPGGDMMTLLMRREVLTENEAKFYIGETVLAIESIHKHNYIHRDIKPDNLLLDRNGHVKLSDFGLCKPLDCSNLQEKDLSDGVNRSGVLQSDELTLSPNQSQQQQLEHWRKNHSRMLAYSTVGTPDYIAPEVILKRGYGVECDWWSLGAIMYEMLVGYPPFHSDDPRTTCRKIAHWKTYLKFPKDKLSPEAKDLICRLLCNVKQRLGAKGADEIKAHPWFKVVEWEKLYQMRAPFIPKVNDELDTRNFDKFEEEDQKTEPSPKAGPWRKMLQSKDINFVGYTYKNYEMVDANAIPGFVELKQKPKPQRPSINSLFEDESAEASSHQPAREREI</sequence>
<evidence type="ECO:0000256" key="8">
    <source>
        <dbReference type="ARBA" id="ARBA00022840"/>
    </source>
</evidence>
<dbReference type="eggNOG" id="KOG0605">
    <property type="taxonomic scope" value="Eukaryota"/>
</dbReference>
<reference evidence="20" key="4">
    <citation type="journal article" date="2018" name="Nat. Plants">
        <title>Whole-genome landscape of Medicago truncatula symbiotic genes.</title>
        <authorList>
            <person name="Pecrix Y."/>
            <person name="Staton S.E."/>
            <person name="Sallet E."/>
            <person name="Lelandais-Briere C."/>
            <person name="Moreau S."/>
            <person name="Carrere S."/>
            <person name="Blein T."/>
            <person name="Jardinaud M.F."/>
            <person name="Latrasse D."/>
            <person name="Zouine M."/>
            <person name="Zahm M."/>
            <person name="Kreplak J."/>
            <person name="Mayjonade B."/>
            <person name="Satge C."/>
            <person name="Perez M."/>
            <person name="Cauet S."/>
            <person name="Marande W."/>
            <person name="Chantry-Darmon C."/>
            <person name="Lopez-Roques C."/>
            <person name="Bouchez O."/>
            <person name="Berard A."/>
            <person name="Debelle F."/>
            <person name="Munos S."/>
            <person name="Bendahmane A."/>
            <person name="Berges H."/>
            <person name="Niebel A."/>
            <person name="Buitink J."/>
            <person name="Frugier F."/>
            <person name="Benhamed M."/>
            <person name="Crespi M."/>
            <person name="Gouzy J."/>
            <person name="Gamas P."/>
        </authorList>
    </citation>
    <scope>NUCLEOTIDE SEQUENCE [LARGE SCALE GENOMIC DNA]</scope>
    <source>
        <strain evidence="20">cv. Jemalong A17</strain>
    </source>
</reference>
<evidence type="ECO:0000259" key="15">
    <source>
        <dbReference type="PROSITE" id="PS51285"/>
    </source>
</evidence>